<feature type="compositionally biased region" description="Polar residues" evidence="6">
    <location>
        <begin position="25"/>
        <end position="39"/>
    </location>
</feature>
<evidence type="ECO:0000256" key="4">
    <source>
        <dbReference type="ARBA" id="ARBA00023136"/>
    </source>
</evidence>
<evidence type="ECO:0000256" key="5">
    <source>
        <dbReference type="PIRSR" id="PIRSR604254-1"/>
    </source>
</evidence>
<keyword evidence="5" id="KW-0862">Zinc</keyword>
<sequence>MGDVTTALTSTCSFKQSHDHESSEDTAASSGIDSSQRPQLQLPHNRRRHSFFLPRRKSIVETIMDGEEGLLLKVDLFLSELERRLDFIESYYGDLVKDYSFSRAFSTLQAVRTRCSQASEEVIGAGRRRLQIMVETLEMRYQETLTATESLHEKARVGVDLLEGMLSEFEARAYKLREQGLASAASAAAEAFMGEGRRVANESIERARGVVDEGLERARRAALSLEEHIQQAVARARQTRLLHYHELPMPWQNNPHITKGYRFTETKIECVRSAFNMSNEFFNIWSHVIGFFLVLAVALYFYPTSANFSLSSKSDVFVAAVFFSMACLTLVCSTIWHTMNAVADINAISIFACVDYTGISLLIAASIMTTEYTAFYCDPISRWIYMLLTAGLGIGGVILPWHPKFNGTDMAWTRVAFFVGLSLTGFMPMLQLSLTHGPDFVVTFYSPILKSILVYLGGAVVYASKIPERWCPGMFDYVGGSHNLWHAAVLGGILFHYTAMQKFFSNAFHRAEGGCPAY</sequence>
<dbReference type="PANTHER" id="PTHR20855">
    <property type="entry name" value="ADIPOR/PROGESTIN RECEPTOR-RELATED"/>
    <property type="match status" value="1"/>
</dbReference>
<name>A0A167YW25_9HYPO</name>
<dbReference type="AlphaFoldDB" id="A0A167YW25"/>
<dbReference type="InterPro" id="IPR004254">
    <property type="entry name" value="AdipoR/HlyIII-related"/>
</dbReference>
<feature type="transmembrane region" description="Helical" evidence="7">
    <location>
        <begin position="380"/>
        <end position="399"/>
    </location>
</feature>
<dbReference type="Proteomes" id="UP000078544">
    <property type="component" value="Unassembled WGS sequence"/>
</dbReference>
<evidence type="ECO:0000256" key="3">
    <source>
        <dbReference type="ARBA" id="ARBA00022989"/>
    </source>
</evidence>
<gene>
    <name evidence="8" type="ORF">AAL_06585</name>
</gene>
<dbReference type="PANTHER" id="PTHR20855:SF97">
    <property type="entry name" value="ADIPOR-LIKE RECEPTOR IZH3-RELATED"/>
    <property type="match status" value="1"/>
</dbReference>
<dbReference type="GO" id="GO:0006882">
    <property type="term" value="P:intracellular zinc ion homeostasis"/>
    <property type="evidence" value="ECO:0007669"/>
    <property type="project" value="TreeGrafter"/>
</dbReference>
<reference evidence="8 9" key="1">
    <citation type="journal article" date="2016" name="Genome Biol. Evol.">
        <title>Divergent and convergent evolution of fungal pathogenicity.</title>
        <authorList>
            <person name="Shang Y."/>
            <person name="Xiao G."/>
            <person name="Zheng P."/>
            <person name="Cen K."/>
            <person name="Zhan S."/>
            <person name="Wang C."/>
        </authorList>
    </citation>
    <scope>NUCLEOTIDE SEQUENCE [LARGE SCALE GENOMIC DNA]</scope>
    <source>
        <strain evidence="8 9">RCEF 2490</strain>
    </source>
</reference>
<dbReference type="Pfam" id="PF03006">
    <property type="entry name" value="HlyIII"/>
    <property type="match status" value="1"/>
</dbReference>
<feature type="binding site" evidence="5">
    <location>
        <position position="337"/>
    </location>
    <ligand>
        <name>Zn(2+)</name>
        <dbReference type="ChEBI" id="CHEBI:29105"/>
    </ligand>
</feature>
<dbReference type="GO" id="GO:0038023">
    <property type="term" value="F:signaling receptor activity"/>
    <property type="evidence" value="ECO:0007669"/>
    <property type="project" value="TreeGrafter"/>
</dbReference>
<evidence type="ECO:0000313" key="9">
    <source>
        <dbReference type="Proteomes" id="UP000078544"/>
    </source>
</evidence>
<dbReference type="GO" id="GO:0046872">
    <property type="term" value="F:metal ion binding"/>
    <property type="evidence" value="ECO:0007669"/>
    <property type="project" value="UniProtKB-KW"/>
</dbReference>
<dbReference type="STRING" id="1081109.A0A167YW25"/>
<feature type="binding site" evidence="5">
    <location>
        <position position="486"/>
    </location>
    <ligand>
        <name>Zn(2+)</name>
        <dbReference type="ChEBI" id="CHEBI:29105"/>
    </ligand>
</feature>
<feature type="transmembrane region" description="Helical" evidence="7">
    <location>
        <begin position="314"/>
        <end position="336"/>
    </location>
</feature>
<keyword evidence="4 7" id="KW-0472">Membrane</keyword>
<feature type="region of interest" description="Disordered" evidence="6">
    <location>
        <begin position="1"/>
        <end position="40"/>
    </location>
</feature>
<evidence type="ECO:0000256" key="1">
    <source>
        <dbReference type="ARBA" id="ARBA00004141"/>
    </source>
</evidence>
<dbReference type="OrthoDB" id="5585746at2759"/>
<feature type="transmembrane region" description="Helical" evidence="7">
    <location>
        <begin position="411"/>
        <end position="430"/>
    </location>
</feature>
<feature type="binding site" evidence="5">
    <location>
        <position position="482"/>
    </location>
    <ligand>
        <name>Zn(2+)</name>
        <dbReference type="ChEBI" id="CHEBI:29105"/>
    </ligand>
</feature>
<protein>
    <submittedName>
        <fullName evidence="8">Hemolysin-III family protein</fullName>
    </submittedName>
</protein>
<feature type="transmembrane region" description="Helical" evidence="7">
    <location>
        <begin position="442"/>
        <end position="463"/>
    </location>
</feature>
<keyword evidence="3 7" id="KW-1133">Transmembrane helix</keyword>
<keyword evidence="5" id="KW-0479">Metal-binding</keyword>
<evidence type="ECO:0000256" key="2">
    <source>
        <dbReference type="ARBA" id="ARBA00022692"/>
    </source>
</evidence>
<dbReference type="EMBL" id="AZGY01000017">
    <property type="protein sequence ID" value="KZZ91831.1"/>
    <property type="molecule type" value="Genomic_DNA"/>
</dbReference>
<accession>A0A167YW25</accession>
<dbReference type="GO" id="GO:0016020">
    <property type="term" value="C:membrane"/>
    <property type="evidence" value="ECO:0007669"/>
    <property type="project" value="UniProtKB-SubCell"/>
</dbReference>
<evidence type="ECO:0000313" key="8">
    <source>
        <dbReference type="EMBL" id="KZZ91831.1"/>
    </source>
</evidence>
<keyword evidence="9" id="KW-1185">Reference proteome</keyword>
<feature type="transmembrane region" description="Helical" evidence="7">
    <location>
        <begin position="483"/>
        <end position="500"/>
    </location>
</feature>
<proteinExistence type="predicted"/>
<comment type="caution">
    <text evidence="8">The sequence shown here is derived from an EMBL/GenBank/DDBJ whole genome shotgun (WGS) entry which is preliminary data.</text>
</comment>
<evidence type="ECO:0000256" key="6">
    <source>
        <dbReference type="SAM" id="MobiDB-lite"/>
    </source>
</evidence>
<evidence type="ECO:0000256" key="7">
    <source>
        <dbReference type="SAM" id="Phobius"/>
    </source>
</evidence>
<keyword evidence="2 7" id="KW-0812">Transmembrane</keyword>
<comment type="subcellular location">
    <subcellularLocation>
        <location evidence="1">Membrane</location>
        <topology evidence="1">Multi-pass membrane protein</topology>
    </subcellularLocation>
</comment>
<feature type="transmembrane region" description="Helical" evidence="7">
    <location>
        <begin position="348"/>
        <end position="368"/>
    </location>
</feature>
<organism evidence="8 9">
    <name type="scientific">Moelleriella libera RCEF 2490</name>
    <dbReference type="NCBI Taxonomy" id="1081109"/>
    <lineage>
        <taxon>Eukaryota</taxon>
        <taxon>Fungi</taxon>
        <taxon>Dikarya</taxon>
        <taxon>Ascomycota</taxon>
        <taxon>Pezizomycotina</taxon>
        <taxon>Sordariomycetes</taxon>
        <taxon>Hypocreomycetidae</taxon>
        <taxon>Hypocreales</taxon>
        <taxon>Clavicipitaceae</taxon>
        <taxon>Moelleriella</taxon>
    </lineage>
</organism>
<feature type="transmembrane region" description="Helical" evidence="7">
    <location>
        <begin position="284"/>
        <end position="302"/>
    </location>
</feature>
<feature type="compositionally biased region" description="Polar residues" evidence="6">
    <location>
        <begin position="1"/>
        <end position="15"/>
    </location>
</feature>